<keyword evidence="3 7" id="KW-0418">Kinase</keyword>
<dbReference type="GO" id="GO:0030975">
    <property type="term" value="F:thiamine binding"/>
    <property type="evidence" value="ECO:0007669"/>
    <property type="project" value="InterPro"/>
</dbReference>
<dbReference type="GO" id="GO:0016301">
    <property type="term" value="F:kinase activity"/>
    <property type="evidence" value="ECO:0007669"/>
    <property type="project" value="UniProtKB-KW"/>
</dbReference>
<keyword evidence="1" id="KW-0808">Transferase</keyword>
<evidence type="ECO:0000256" key="3">
    <source>
        <dbReference type="ARBA" id="ARBA00022777"/>
    </source>
</evidence>
<dbReference type="InterPro" id="IPR053149">
    <property type="entry name" value="TPK"/>
</dbReference>
<keyword evidence="8" id="KW-1185">Reference proteome</keyword>
<dbReference type="Gene3D" id="3.40.50.10240">
    <property type="entry name" value="Thiamin pyrophosphokinase, catalytic domain"/>
    <property type="match status" value="1"/>
</dbReference>
<gene>
    <name evidence="7" type="ORF">SAMN05444002_2287</name>
</gene>
<dbReference type="EMBL" id="FSRL01000001">
    <property type="protein sequence ID" value="SIO03830.1"/>
    <property type="molecule type" value="Genomic_DNA"/>
</dbReference>
<evidence type="ECO:0000256" key="4">
    <source>
        <dbReference type="ARBA" id="ARBA00022840"/>
    </source>
</evidence>
<dbReference type="EC" id="2.7.6.2" evidence="5"/>
<dbReference type="AlphaFoldDB" id="A0A1N6G8G5"/>
<dbReference type="SUPFAM" id="SSF63999">
    <property type="entry name" value="Thiamin pyrophosphokinase, catalytic domain"/>
    <property type="match status" value="1"/>
</dbReference>
<dbReference type="GO" id="GO:0009229">
    <property type="term" value="P:thiamine diphosphate biosynthetic process"/>
    <property type="evidence" value="ECO:0007669"/>
    <property type="project" value="InterPro"/>
</dbReference>
<evidence type="ECO:0000313" key="7">
    <source>
        <dbReference type="EMBL" id="SIO03830.1"/>
    </source>
</evidence>
<reference evidence="8" key="1">
    <citation type="submission" date="2016-11" db="EMBL/GenBank/DDBJ databases">
        <authorList>
            <person name="Varghese N."/>
            <person name="Submissions S."/>
        </authorList>
    </citation>
    <scope>NUCLEOTIDE SEQUENCE [LARGE SCALE GENOMIC DNA]</scope>
    <source>
        <strain evidence="8">DSM 29440</strain>
    </source>
</reference>
<evidence type="ECO:0000256" key="1">
    <source>
        <dbReference type="ARBA" id="ARBA00022679"/>
    </source>
</evidence>
<dbReference type="InterPro" id="IPR036759">
    <property type="entry name" value="TPK_catalytic_sf"/>
</dbReference>
<dbReference type="InterPro" id="IPR036371">
    <property type="entry name" value="TPK_B1-bd_sf"/>
</dbReference>
<dbReference type="NCBIfam" id="TIGR01378">
    <property type="entry name" value="thi_PPkinase"/>
    <property type="match status" value="1"/>
</dbReference>
<dbReference type="GO" id="GO:0005524">
    <property type="term" value="F:ATP binding"/>
    <property type="evidence" value="ECO:0007669"/>
    <property type="project" value="UniProtKB-KW"/>
</dbReference>
<feature type="domain" description="Thiamin pyrophosphokinase catalytic" evidence="6">
    <location>
        <begin position="12"/>
        <end position="101"/>
    </location>
</feature>
<dbReference type="GO" id="GO:0004788">
    <property type="term" value="F:thiamine diphosphokinase activity"/>
    <property type="evidence" value="ECO:0007669"/>
    <property type="project" value="UniProtKB-UniRule"/>
</dbReference>
<evidence type="ECO:0000313" key="8">
    <source>
        <dbReference type="Proteomes" id="UP000184932"/>
    </source>
</evidence>
<dbReference type="RefSeq" id="WP_425445237.1">
    <property type="nucleotide sequence ID" value="NZ_FSRL01000001.1"/>
</dbReference>
<sequence>MDRLNAALIHGKRLVAADGGADAALAQGLMPEAVIGDFDSLSAKARATLPPESLHQVAEQDSTDFEKVLSRVRAPMLLAVGFLGLRLDHQLAALTALVAHAHQPCLLLGTDDIAFAAPPEIALDLAPGSRLSLYPLAPVTGRSAGLEWPIDGLTFSPSGRIGTSNRVTGPVRLAFDGPGMVVITPPEALDALLAGFSGRPSARAR</sequence>
<dbReference type="SUPFAM" id="SSF63862">
    <property type="entry name" value="Thiamin pyrophosphokinase, substrate-binding domain"/>
    <property type="match status" value="1"/>
</dbReference>
<protein>
    <recommendedName>
        <fullName evidence="5">Thiamine diphosphokinase</fullName>
        <ecNumber evidence="5">2.7.6.2</ecNumber>
    </recommendedName>
</protein>
<accession>A0A1N6G8G5</accession>
<keyword evidence="4" id="KW-0067">ATP-binding</keyword>
<name>A0A1N6G8G5_9RHOB</name>
<evidence type="ECO:0000256" key="2">
    <source>
        <dbReference type="ARBA" id="ARBA00022741"/>
    </source>
</evidence>
<proteinExistence type="predicted"/>
<organism evidence="7 8">
    <name type="scientific">Vannielia litorea</name>
    <dbReference type="NCBI Taxonomy" id="1217970"/>
    <lineage>
        <taxon>Bacteria</taxon>
        <taxon>Pseudomonadati</taxon>
        <taxon>Pseudomonadota</taxon>
        <taxon>Alphaproteobacteria</taxon>
        <taxon>Rhodobacterales</taxon>
        <taxon>Paracoccaceae</taxon>
        <taxon>Vannielia</taxon>
    </lineage>
</organism>
<dbReference type="PANTHER" id="PTHR41299">
    <property type="entry name" value="THIAMINE PYROPHOSPHOKINASE"/>
    <property type="match status" value="1"/>
</dbReference>
<evidence type="ECO:0000259" key="6">
    <source>
        <dbReference type="Pfam" id="PF04263"/>
    </source>
</evidence>
<dbReference type="Pfam" id="PF04263">
    <property type="entry name" value="TPK_catalytic"/>
    <property type="match status" value="1"/>
</dbReference>
<keyword evidence="2" id="KW-0547">Nucleotide-binding</keyword>
<dbReference type="CDD" id="cd07995">
    <property type="entry name" value="TPK"/>
    <property type="match status" value="1"/>
</dbReference>
<dbReference type="PANTHER" id="PTHR41299:SF1">
    <property type="entry name" value="THIAMINE PYROPHOSPHOKINASE"/>
    <property type="match status" value="1"/>
</dbReference>
<evidence type="ECO:0000256" key="5">
    <source>
        <dbReference type="NCBIfam" id="TIGR01378"/>
    </source>
</evidence>
<dbReference type="STRING" id="1217970.SAMN05444002_2287"/>
<dbReference type="GO" id="GO:0006772">
    <property type="term" value="P:thiamine metabolic process"/>
    <property type="evidence" value="ECO:0007669"/>
    <property type="project" value="UniProtKB-UniRule"/>
</dbReference>
<dbReference type="InterPro" id="IPR007371">
    <property type="entry name" value="TPK_catalytic"/>
</dbReference>
<dbReference type="InterPro" id="IPR006282">
    <property type="entry name" value="Thi_PPkinase"/>
</dbReference>
<dbReference type="Proteomes" id="UP000184932">
    <property type="component" value="Unassembled WGS sequence"/>
</dbReference>